<dbReference type="AlphaFoldDB" id="A0A067NMH4"/>
<dbReference type="VEuPathDB" id="FungiDB:PLEOSDRAFT_161170"/>
<name>A0A067NMH4_PLEO1</name>
<dbReference type="Proteomes" id="UP000027073">
    <property type="component" value="Unassembled WGS sequence"/>
</dbReference>
<dbReference type="InParanoid" id="A0A067NMH4"/>
<dbReference type="EMBL" id="KL198011">
    <property type="protein sequence ID" value="KDQ24791.1"/>
    <property type="molecule type" value="Genomic_DNA"/>
</dbReference>
<organism evidence="1 2">
    <name type="scientific">Pleurotus ostreatus (strain PC15)</name>
    <name type="common">Oyster mushroom</name>
    <dbReference type="NCBI Taxonomy" id="1137138"/>
    <lineage>
        <taxon>Eukaryota</taxon>
        <taxon>Fungi</taxon>
        <taxon>Dikarya</taxon>
        <taxon>Basidiomycota</taxon>
        <taxon>Agaricomycotina</taxon>
        <taxon>Agaricomycetes</taxon>
        <taxon>Agaricomycetidae</taxon>
        <taxon>Agaricales</taxon>
        <taxon>Pleurotineae</taxon>
        <taxon>Pleurotaceae</taxon>
        <taxon>Pleurotus</taxon>
    </lineage>
</organism>
<gene>
    <name evidence="1" type="ORF">PLEOSDRAFT_161170</name>
</gene>
<proteinExistence type="predicted"/>
<sequence length="140" mass="15490">MLDTRLTPAYLPSHAQLWYPVTSHQHAFTRQQLIVAAMLIVYNDAPSSSTPSASYFKAQTSSCKAQTKPTRFPSCVHFTAIFHPSPYFMSQLSLAQQPAAAQYNPAYAYGYYNAYAAAYGGQLRGVGANEYMGTINPGYW</sequence>
<accession>A0A067NMH4</accession>
<evidence type="ECO:0000313" key="1">
    <source>
        <dbReference type="EMBL" id="KDQ24791.1"/>
    </source>
</evidence>
<reference evidence="2" key="1">
    <citation type="journal article" date="2014" name="Proc. Natl. Acad. Sci. U.S.A.">
        <title>Extensive sampling of basidiomycete genomes demonstrates inadequacy of the white-rot/brown-rot paradigm for wood decay fungi.</title>
        <authorList>
            <person name="Riley R."/>
            <person name="Salamov A.A."/>
            <person name="Brown D.W."/>
            <person name="Nagy L.G."/>
            <person name="Floudas D."/>
            <person name="Held B.W."/>
            <person name="Levasseur A."/>
            <person name="Lombard V."/>
            <person name="Morin E."/>
            <person name="Otillar R."/>
            <person name="Lindquist E.A."/>
            <person name="Sun H."/>
            <person name="LaButti K.M."/>
            <person name="Schmutz J."/>
            <person name="Jabbour D."/>
            <person name="Luo H."/>
            <person name="Baker S.E."/>
            <person name="Pisabarro A.G."/>
            <person name="Walton J.D."/>
            <person name="Blanchette R.A."/>
            <person name="Henrissat B."/>
            <person name="Martin F."/>
            <person name="Cullen D."/>
            <person name="Hibbett D.S."/>
            <person name="Grigoriev I.V."/>
        </authorList>
    </citation>
    <scope>NUCLEOTIDE SEQUENCE [LARGE SCALE GENOMIC DNA]</scope>
    <source>
        <strain evidence="2">PC15</strain>
    </source>
</reference>
<evidence type="ECO:0000313" key="2">
    <source>
        <dbReference type="Proteomes" id="UP000027073"/>
    </source>
</evidence>
<protein>
    <submittedName>
        <fullName evidence="1">Uncharacterized protein</fullName>
    </submittedName>
</protein>
<dbReference type="HOGENOM" id="CLU_1835962_0_0_1"/>